<protein>
    <submittedName>
        <fullName evidence="1">Putative hydrolase</fullName>
    </submittedName>
</protein>
<name>A0A1V6N2D5_METAZ</name>
<sequence length="223" mass="26006">MNHKYIDLSHEMKDNMIVYPGDPEFILKDITKDSNYSLFEISGSLHTGTHIDAPYHYIKNGKKVNDLSLNTLTGKASVLKTKDDVFNRSIKIEDIEQYKNKELEEIKSMKNIESKDGLEKIIILNTNWYKHWGEEDYFLKNPYISKQLAKFFIENEISGIAIDTCSVDKIGENKIHKKLLKNNIWIVENLNKTDKLVKEKYDSYFIPLNISSEASYIRAFVKE</sequence>
<comment type="caution">
    <text evidence="1">The sequence shown here is derived from an EMBL/GenBank/DDBJ whole genome shotgun (WGS) entry which is preliminary data.</text>
</comment>
<evidence type="ECO:0000313" key="2">
    <source>
        <dbReference type="Proteomes" id="UP000191661"/>
    </source>
</evidence>
<dbReference type="Pfam" id="PF04199">
    <property type="entry name" value="Cyclase"/>
    <property type="match status" value="1"/>
</dbReference>
<proteinExistence type="predicted"/>
<dbReference type="Gene3D" id="3.50.30.50">
    <property type="entry name" value="Putative cyclase"/>
    <property type="match status" value="1"/>
</dbReference>
<dbReference type="OrthoDB" id="9014at2157"/>
<dbReference type="PANTHER" id="PTHR31118:SF12">
    <property type="entry name" value="CYCLASE-LIKE PROTEIN 2"/>
    <property type="match status" value="1"/>
</dbReference>
<dbReference type="RefSeq" id="WP_080460340.1">
    <property type="nucleotide sequence ID" value="NZ_JXMW01000008.1"/>
</dbReference>
<gene>
    <name evidence="1" type="ORF">MBBAR_8c00400</name>
</gene>
<keyword evidence="1" id="KW-0378">Hydrolase</keyword>
<dbReference type="GO" id="GO:0004061">
    <property type="term" value="F:arylformamidase activity"/>
    <property type="evidence" value="ECO:0007669"/>
    <property type="project" value="InterPro"/>
</dbReference>
<dbReference type="AlphaFoldDB" id="A0A1V6N2D5"/>
<dbReference type="InterPro" id="IPR007325">
    <property type="entry name" value="KFase/CYL"/>
</dbReference>
<keyword evidence="2" id="KW-1185">Reference proteome</keyword>
<evidence type="ECO:0000313" key="1">
    <source>
        <dbReference type="EMBL" id="OQD58814.1"/>
    </source>
</evidence>
<dbReference type="PANTHER" id="PTHR31118">
    <property type="entry name" value="CYCLASE-LIKE PROTEIN 2"/>
    <property type="match status" value="1"/>
</dbReference>
<dbReference type="SUPFAM" id="SSF102198">
    <property type="entry name" value="Putative cyclase"/>
    <property type="match status" value="1"/>
</dbReference>
<dbReference type="GO" id="GO:0019441">
    <property type="term" value="P:L-tryptophan catabolic process to kynurenine"/>
    <property type="evidence" value="ECO:0007669"/>
    <property type="project" value="InterPro"/>
</dbReference>
<accession>A0A1V6N2D5</accession>
<organism evidence="1 2">
    <name type="scientific">Methanobrevibacter arboriphilus JCM 13429 = DSM 1125</name>
    <dbReference type="NCBI Taxonomy" id="1300164"/>
    <lineage>
        <taxon>Archaea</taxon>
        <taxon>Methanobacteriati</taxon>
        <taxon>Methanobacteriota</taxon>
        <taxon>Methanomada group</taxon>
        <taxon>Methanobacteria</taxon>
        <taxon>Methanobacteriales</taxon>
        <taxon>Methanobacteriaceae</taxon>
        <taxon>Methanobrevibacter</taxon>
    </lineage>
</organism>
<reference evidence="1 2" key="1">
    <citation type="submission" date="2014-12" db="EMBL/GenBank/DDBJ databases">
        <title>Genome sequence of Methanobrevibacter arboriphilicus DH1, DSM1125.</title>
        <authorList>
            <person name="Poehlein A."/>
            <person name="Thauer R.K."/>
            <person name="Seedorf H."/>
            <person name="Daniel R."/>
        </authorList>
    </citation>
    <scope>NUCLEOTIDE SEQUENCE [LARGE SCALE GENOMIC DNA]</scope>
    <source>
        <strain evidence="1 2">DH1</strain>
    </source>
</reference>
<dbReference type="EMBL" id="JXMW01000008">
    <property type="protein sequence ID" value="OQD58814.1"/>
    <property type="molecule type" value="Genomic_DNA"/>
</dbReference>
<dbReference type="Proteomes" id="UP000191661">
    <property type="component" value="Unassembled WGS sequence"/>
</dbReference>
<dbReference type="InterPro" id="IPR037175">
    <property type="entry name" value="KFase_sf"/>
</dbReference>